<evidence type="ECO:0000259" key="1">
    <source>
        <dbReference type="Pfam" id="PF11178"/>
    </source>
</evidence>
<comment type="caution">
    <text evidence="2">The sequence shown here is derived from an EMBL/GenBank/DDBJ whole genome shotgun (WGS) entry which is preliminary data.</text>
</comment>
<evidence type="ECO:0000313" key="3">
    <source>
        <dbReference type="Proteomes" id="UP000320078"/>
    </source>
</evidence>
<dbReference type="RefSeq" id="WP_144658539.1">
    <property type="nucleotide sequence ID" value="NZ_VIAE01000011.1"/>
</dbReference>
<sequence length="176" mass="20629">MENQKDSPFKRRMILFGFIIATLLLLFFLTKVIKKDCKPSLNSNQPPHVSTLEEVQKELADTQKRLNAFYKKKTFYHDDDKKKINYILTYNPQTGHNVHKAHYNLDGVTVGEEDFYDTIGHLSKQIFYQDDGIAKDYIMEYDVNTRNKIKLTVYCADGETINYIKKYDPNTGEEIK</sequence>
<name>A0A559KJ04_9MOLU</name>
<feature type="domain" description="DUF2963" evidence="1">
    <location>
        <begin position="79"/>
        <end position="118"/>
    </location>
</feature>
<dbReference type="EMBL" id="VIAE01000011">
    <property type="protein sequence ID" value="TVY12112.1"/>
    <property type="molecule type" value="Genomic_DNA"/>
</dbReference>
<dbReference type="Pfam" id="PF11178">
    <property type="entry name" value="DUF2963"/>
    <property type="match status" value="2"/>
</dbReference>
<dbReference type="OrthoDB" id="386184at2"/>
<feature type="domain" description="DUF2963" evidence="1">
    <location>
        <begin position="128"/>
        <end position="176"/>
    </location>
</feature>
<dbReference type="AlphaFoldDB" id="A0A559KJ04"/>
<keyword evidence="3" id="KW-1185">Reference proteome</keyword>
<organism evidence="2 3">
    <name type="scientific">Candidatus Phytoplasma pini</name>
    <dbReference type="NCBI Taxonomy" id="267362"/>
    <lineage>
        <taxon>Bacteria</taxon>
        <taxon>Bacillati</taxon>
        <taxon>Mycoplasmatota</taxon>
        <taxon>Mollicutes</taxon>
        <taxon>Acholeplasmatales</taxon>
        <taxon>Acholeplasmataceae</taxon>
        <taxon>Candidatus Phytoplasma</taxon>
    </lineage>
</organism>
<accession>A0A559KJ04</accession>
<proteinExistence type="predicted"/>
<gene>
    <name evidence="2" type="ORF">MDPP_00349</name>
</gene>
<protein>
    <recommendedName>
        <fullName evidence="1">DUF2963 domain-containing protein</fullName>
    </recommendedName>
</protein>
<reference evidence="2 3" key="1">
    <citation type="submission" date="2019-06" db="EMBL/GenBank/DDBJ databases">
        <title>Draft Genome Sequence of Candidatus Phytoplasma pini-Related Strain MDPP: A Resource for Comparative Genomics of Gymnosperm-infecting Phytoplasmas.</title>
        <authorList>
            <person name="Cai W."/>
            <person name="Costanzo S."/>
            <person name="Shao J."/>
            <person name="Zhao Y."/>
            <person name="Davis R."/>
        </authorList>
    </citation>
    <scope>NUCLEOTIDE SEQUENCE [LARGE SCALE GENOMIC DNA]</scope>
    <source>
        <strain evidence="2 3">MDPP</strain>
    </source>
</reference>
<dbReference type="InterPro" id="IPR021348">
    <property type="entry name" value="DUF2963"/>
</dbReference>
<dbReference type="Proteomes" id="UP000320078">
    <property type="component" value="Unassembled WGS sequence"/>
</dbReference>
<evidence type="ECO:0000313" key="2">
    <source>
        <dbReference type="EMBL" id="TVY12112.1"/>
    </source>
</evidence>